<gene>
    <name evidence="1" type="ORF">SAMN04487907_10710</name>
</gene>
<organism evidence="1 2">
    <name type="scientific">Zunongwangia mangrovi</name>
    <dbReference type="NCBI Taxonomy" id="1334022"/>
    <lineage>
        <taxon>Bacteria</taxon>
        <taxon>Pseudomonadati</taxon>
        <taxon>Bacteroidota</taxon>
        <taxon>Flavobacteriia</taxon>
        <taxon>Flavobacteriales</taxon>
        <taxon>Flavobacteriaceae</taxon>
        <taxon>Zunongwangia</taxon>
    </lineage>
</organism>
<evidence type="ECO:0000313" key="1">
    <source>
        <dbReference type="EMBL" id="SFC66954.1"/>
    </source>
</evidence>
<dbReference type="EMBL" id="FOKV01000007">
    <property type="protein sequence ID" value="SFC66954.1"/>
    <property type="molecule type" value="Genomic_DNA"/>
</dbReference>
<evidence type="ECO:0000313" key="2">
    <source>
        <dbReference type="Proteomes" id="UP000199438"/>
    </source>
</evidence>
<sequence>MYHRNLERTNSILTKISGNETNIFIQKLMSKVIYDQFLIKKYSPLNAQQWTVVSIVKDMPKNLS</sequence>
<reference evidence="2" key="1">
    <citation type="submission" date="2016-10" db="EMBL/GenBank/DDBJ databases">
        <authorList>
            <person name="Varghese N."/>
            <person name="Submissions S."/>
        </authorList>
    </citation>
    <scope>NUCLEOTIDE SEQUENCE [LARGE SCALE GENOMIC DNA]</scope>
    <source>
        <strain evidence="2">DSM 24499</strain>
    </source>
</reference>
<protein>
    <submittedName>
        <fullName evidence="1">Uncharacterized protein</fullName>
    </submittedName>
</protein>
<keyword evidence="2" id="KW-1185">Reference proteome</keyword>
<dbReference type="STRING" id="1334022.SAMN04487907_10710"/>
<proteinExistence type="predicted"/>
<accession>A0A1I1L1N6</accession>
<dbReference type="AlphaFoldDB" id="A0A1I1L1N6"/>
<name>A0A1I1L1N6_9FLAO</name>
<dbReference type="Proteomes" id="UP000199438">
    <property type="component" value="Unassembled WGS sequence"/>
</dbReference>